<evidence type="ECO:0000313" key="2">
    <source>
        <dbReference type="Proteomes" id="UP000057389"/>
    </source>
</evidence>
<gene>
    <name evidence="1" type="ORF">APQ14_19490</name>
</gene>
<keyword evidence="2" id="KW-1185">Reference proteome</keyword>
<sequence length="318" mass="36330">MISLEGFANEADANSLGNTVMSIVRALYEKHQLDLTNLKRILISYDFPNALKRVTEEYNHTSPSSYTNSKQARAIAQLITKGAREEFTLVLGIEFFFEWFNNDGKFELTEDNIHFVLHRIHHELIHVHEKNVLNCLDSSLLVDQYDDALLMSATRSWSEYLANLNSAYSAPQETVTLFLEQLDSVIKEVPNEIETLVLQYQCKLIPLDEMYLAVKDRIKLIANSYAYAFGYVDALGIDLNDNFPELSQNLVECKLSDVIHKLVVSFRTLTKLYDEGAIENYDAFDEVVKVIDSMFKCFGLTLERTQDENGTGLYIHVG</sequence>
<organism evidence="1 2">
    <name type="scientific">Vibrio toranzoniae</name>
    <dbReference type="NCBI Taxonomy" id="1194427"/>
    <lineage>
        <taxon>Bacteria</taxon>
        <taxon>Pseudomonadati</taxon>
        <taxon>Pseudomonadota</taxon>
        <taxon>Gammaproteobacteria</taxon>
        <taxon>Vibrionales</taxon>
        <taxon>Vibrionaceae</taxon>
        <taxon>Vibrio</taxon>
    </lineage>
</organism>
<evidence type="ECO:0000313" key="1">
    <source>
        <dbReference type="EMBL" id="KWT99033.1"/>
    </source>
</evidence>
<protein>
    <submittedName>
        <fullName evidence="1">Uncharacterized protein</fullName>
    </submittedName>
</protein>
<proteinExistence type="predicted"/>
<reference evidence="1 2" key="1">
    <citation type="submission" date="2015-11" db="EMBL/GenBank/DDBJ databases">
        <title>Draft WGS of Vibrio toranzoniae.</title>
        <authorList>
            <person name="Lasa A."/>
            <person name="Romalde J.L."/>
        </authorList>
    </citation>
    <scope>NUCLEOTIDE SEQUENCE [LARGE SCALE GENOMIC DNA]</scope>
    <source>
        <strain evidence="1 2">Vb 10.8</strain>
    </source>
</reference>
<name>A0A109D522_9VIBR</name>
<dbReference type="EMBL" id="LMXU01000043">
    <property type="protein sequence ID" value="KWT99033.1"/>
    <property type="molecule type" value="Genomic_DNA"/>
</dbReference>
<accession>A0A109D522</accession>
<dbReference type="Proteomes" id="UP000057389">
    <property type="component" value="Unassembled WGS sequence"/>
</dbReference>
<comment type="caution">
    <text evidence="1">The sequence shown here is derived from an EMBL/GenBank/DDBJ whole genome shotgun (WGS) entry which is preliminary data.</text>
</comment>
<dbReference type="AlphaFoldDB" id="A0A109D522"/>